<dbReference type="EMBL" id="WJQU01000001">
    <property type="protein sequence ID" value="KAJ6648005.1"/>
    <property type="molecule type" value="Genomic_DNA"/>
</dbReference>
<feature type="compositionally biased region" description="Basic and acidic residues" evidence="1">
    <location>
        <begin position="1"/>
        <end position="11"/>
    </location>
</feature>
<protein>
    <submittedName>
        <fullName evidence="2">Uncharacterized protein</fullName>
    </submittedName>
</protein>
<dbReference type="AlphaFoldDB" id="A0A9Q0S974"/>
<feature type="region of interest" description="Disordered" evidence="1">
    <location>
        <begin position="1"/>
        <end position="90"/>
    </location>
</feature>
<organism evidence="2 3">
    <name type="scientific">Pseudolycoriella hygida</name>
    <dbReference type="NCBI Taxonomy" id="35572"/>
    <lineage>
        <taxon>Eukaryota</taxon>
        <taxon>Metazoa</taxon>
        <taxon>Ecdysozoa</taxon>
        <taxon>Arthropoda</taxon>
        <taxon>Hexapoda</taxon>
        <taxon>Insecta</taxon>
        <taxon>Pterygota</taxon>
        <taxon>Neoptera</taxon>
        <taxon>Endopterygota</taxon>
        <taxon>Diptera</taxon>
        <taxon>Nematocera</taxon>
        <taxon>Sciaroidea</taxon>
        <taxon>Sciaridae</taxon>
        <taxon>Pseudolycoriella</taxon>
    </lineage>
</organism>
<evidence type="ECO:0000256" key="1">
    <source>
        <dbReference type="SAM" id="MobiDB-lite"/>
    </source>
</evidence>
<feature type="compositionally biased region" description="Basic residues" evidence="1">
    <location>
        <begin position="73"/>
        <end position="90"/>
    </location>
</feature>
<evidence type="ECO:0000313" key="3">
    <source>
        <dbReference type="Proteomes" id="UP001151699"/>
    </source>
</evidence>
<keyword evidence="3" id="KW-1185">Reference proteome</keyword>
<gene>
    <name evidence="2" type="ORF">Bhyg_03230</name>
</gene>
<proteinExistence type="predicted"/>
<feature type="compositionally biased region" description="Polar residues" evidence="1">
    <location>
        <begin position="61"/>
        <end position="72"/>
    </location>
</feature>
<evidence type="ECO:0000313" key="2">
    <source>
        <dbReference type="EMBL" id="KAJ6648005.1"/>
    </source>
</evidence>
<dbReference type="Proteomes" id="UP001151699">
    <property type="component" value="Chromosome A"/>
</dbReference>
<reference evidence="2" key="1">
    <citation type="submission" date="2022-07" db="EMBL/GenBank/DDBJ databases">
        <authorList>
            <person name="Trinca V."/>
            <person name="Uliana J.V.C."/>
            <person name="Torres T.T."/>
            <person name="Ward R.J."/>
            <person name="Monesi N."/>
        </authorList>
    </citation>
    <scope>NUCLEOTIDE SEQUENCE</scope>
    <source>
        <strain evidence="2">HSMRA1968</strain>
        <tissue evidence="2">Whole embryos</tissue>
    </source>
</reference>
<feature type="compositionally biased region" description="Polar residues" evidence="1">
    <location>
        <begin position="36"/>
        <end position="53"/>
    </location>
</feature>
<comment type="caution">
    <text evidence="2">The sequence shown here is derived from an EMBL/GenBank/DDBJ whole genome shotgun (WGS) entry which is preliminary data.</text>
</comment>
<sequence>MKLSDSDDRSDVTIVETKSQEPTKIPSVVVVVPEKSTGNVNKNQNSPPASNEQRALPSATAVPTNSVNNNKNASRKGPFKSCTKKTKNGKRNGTLVQLLSRINVTDSPTPRLRQGTPKRIATNVSIPTATSYQYVLMLRYD</sequence>
<name>A0A9Q0S974_9DIPT</name>
<accession>A0A9Q0S974</accession>